<keyword evidence="4" id="KW-0808">Transferase</keyword>
<sequence>MSHQEVDHRVANSLQLISSLLSIQAREASDQSVRDALLIAVRRINAVAAVHQQLYRSSSAHAIDIASYLLDLTAKIEQVCSGSVGRKQITAHIQSLVVPAGFASMLGILINELVINACKHAYAPDEPGDIDVYLFFPNQSEFRMEVRDYCGVADVHKVSITSGLGMRIIDAMCHKLNAAYAHVADEEGTRFLMRGTVFPSGV</sequence>
<dbReference type="GO" id="GO:0005524">
    <property type="term" value="F:ATP binding"/>
    <property type="evidence" value="ECO:0007669"/>
    <property type="project" value="UniProtKB-KW"/>
</dbReference>
<feature type="domain" description="Signal transduction histidine kinase subgroup 2 dimerisation and phosphoacceptor" evidence="8">
    <location>
        <begin position="5"/>
        <end position="78"/>
    </location>
</feature>
<dbReference type="Pfam" id="PF07568">
    <property type="entry name" value="HisKA_2"/>
    <property type="match status" value="1"/>
</dbReference>
<evidence type="ECO:0000256" key="3">
    <source>
        <dbReference type="ARBA" id="ARBA00022553"/>
    </source>
</evidence>
<evidence type="ECO:0000256" key="4">
    <source>
        <dbReference type="ARBA" id="ARBA00022679"/>
    </source>
</evidence>
<evidence type="ECO:0000256" key="2">
    <source>
        <dbReference type="ARBA" id="ARBA00012438"/>
    </source>
</evidence>
<dbReference type="EC" id="2.7.13.3" evidence="2"/>
<dbReference type="Gene3D" id="3.30.565.10">
    <property type="entry name" value="Histidine kinase-like ATPase, C-terminal domain"/>
    <property type="match status" value="1"/>
</dbReference>
<dbReference type="GO" id="GO:0004673">
    <property type="term" value="F:protein histidine kinase activity"/>
    <property type="evidence" value="ECO:0007669"/>
    <property type="project" value="UniProtKB-EC"/>
</dbReference>
<accession>A0A859QFU2</accession>
<dbReference type="InterPro" id="IPR036890">
    <property type="entry name" value="HATPase_C_sf"/>
</dbReference>
<evidence type="ECO:0000256" key="1">
    <source>
        <dbReference type="ARBA" id="ARBA00000085"/>
    </source>
</evidence>
<dbReference type="EMBL" id="CP041239">
    <property type="protein sequence ID" value="QLL64142.1"/>
    <property type="molecule type" value="Genomic_DNA"/>
</dbReference>
<geneLocation type="plasmid" evidence="10">
    <name>pemeittgr7a</name>
</geneLocation>
<dbReference type="PANTHER" id="PTHR41523:SF8">
    <property type="entry name" value="ETHYLENE RESPONSE SENSOR PROTEIN"/>
    <property type="match status" value="1"/>
</dbReference>
<gene>
    <name evidence="9" type="ORF">FKV68_22135</name>
</gene>
<evidence type="ECO:0000313" key="10">
    <source>
        <dbReference type="Proteomes" id="UP000510721"/>
    </source>
</evidence>
<keyword evidence="9" id="KW-0614">Plasmid</keyword>
<organism evidence="9 10">
    <name type="scientific">Sinorhizobium mexicanum</name>
    <dbReference type="NCBI Taxonomy" id="375549"/>
    <lineage>
        <taxon>Bacteria</taxon>
        <taxon>Pseudomonadati</taxon>
        <taxon>Pseudomonadota</taxon>
        <taxon>Alphaproteobacteria</taxon>
        <taxon>Hyphomicrobiales</taxon>
        <taxon>Rhizobiaceae</taxon>
        <taxon>Sinorhizobium/Ensifer group</taxon>
        <taxon>Sinorhizobium</taxon>
    </lineage>
</organism>
<dbReference type="AlphaFoldDB" id="A0A859QFU2"/>
<name>A0A859QFU2_9HYPH</name>
<evidence type="ECO:0000256" key="7">
    <source>
        <dbReference type="ARBA" id="ARBA00022840"/>
    </source>
</evidence>
<keyword evidence="5" id="KW-0547">Nucleotide-binding</keyword>
<evidence type="ECO:0000256" key="5">
    <source>
        <dbReference type="ARBA" id="ARBA00022741"/>
    </source>
</evidence>
<evidence type="ECO:0000259" key="8">
    <source>
        <dbReference type="Pfam" id="PF07568"/>
    </source>
</evidence>
<keyword evidence="7" id="KW-0067">ATP-binding</keyword>
<evidence type="ECO:0000313" key="9">
    <source>
        <dbReference type="EMBL" id="QLL64142.1"/>
    </source>
</evidence>
<proteinExistence type="predicted"/>
<protein>
    <recommendedName>
        <fullName evidence="2">histidine kinase</fullName>
        <ecNumber evidence="2">2.7.13.3</ecNumber>
    </recommendedName>
</protein>
<dbReference type="Proteomes" id="UP000510721">
    <property type="component" value="Plasmid pEmeITTGR7a"/>
</dbReference>
<comment type="catalytic activity">
    <reaction evidence="1">
        <text>ATP + protein L-histidine = ADP + protein N-phospho-L-histidine.</text>
        <dbReference type="EC" id="2.7.13.3"/>
    </reaction>
</comment>
<dbReference type="InterPro" id="IPR011495">
    <property type="entry name" value="Sig_transdc_His_kin_sub2_dim/P"/>
</dbReference>
<dbReference type="CDD" id="cd16936">
    <property type="entry name" value="HATPase_RsbW-like"/>
    <property type="match status" value="1"/>
</dbReference>
<keyword evidence="3" id="KW-0597">Phosphoprotein</keyword>
<dbReference type="KEGG" id="emx:FKV68_22135"/>
<dbReference type="PANTHER" id="PTHR41523">
    <property type="entry name" value="TWO-COMPONENT SYSTEM SENSOR PROTEIN"/>
    <property type="match status" value="1"/>
</dbReference>
<reference evidence="9 10" key="1">
    <citation type="submission" date="2019-06" db="EMBL/GenBank/DDBJ databases">
        <title>Complete genome sequence of Ensifer mexicanus ITTG R7 isolated from nodules of Acacia angustissima (Mill.) Kuntze.</title>
        <authorList>
            <person name="Rincon-Rosales R."/>
            <person name="Rogel M.A."/>
            <person name="Guerrero G."/>
            <person name="Rincon-Molina C.I."/>
            <person name="Lopez-Lopez A."/>
            <person name="Martinez-Romero E."/>
        </authorList>
    </citation>
    <scope>NUCLEOTIDE SEQUENCE [LARGE SCALE GENOMIC DNA]</scope>
    <source>
        <strain evidence="9 10">ITTG R7</strain>
        <plasmid evidence="10">pemeittgr7a</plasmid>
    </source>
</reference>
<dbReference type="RefSeq" id="WP_180941690.1">
    <property type="nucleotide sequence ID" value="NZ_CP041239.1"/>
</dbReference>
<keyword evidence="6 9" id="KW-0418">Kinase</keyword>
<keyword evidence="10" id="KW-1185">Reference proteome</keyword>
<evidence type="ECO:0000256" key="6">
    <source>
        <dbReference type="ARBA" id="ARBA00022777"/>
    </source>
</evidence>
<dbReference type="SUPFAM" id="SSF55874">
    <property type="entry name" value="ATPase domain of HSP90 chaperone/DNA topoisomerase II/histidine kinase"/>
    <property type="match status" value="1"/>
</dbReference>